<feature type="transmembrane region" description="Helical" evidence="2">
    <location>
        <begin position="330"/>
        <end position="354"/>
    </location>
</feature>
<feature type="compositionally biased region" description="Polar residues" evidence="1">
    <location>
        <begin position="76"/>
        <end position="87"/>
    </location>
</feature>
<keyword evidence="2" id="KW-0472">Membrane</keyword>
<accession>A0AAD9IXH7</accession>
<keyword evidence="4" id="KW-1185">Reference proteome</keyword>
<proteinExistence type="predicted"/>
<reference evidence="3" key="1">
    <citation type="journal article" date="2023" name="Mol. Biol. Evol.">
        <title>Third-Generation Sequencing Reveals the Adaptive Role of the Epigenome in Three Deep-Sea Polychaetes.</title>
        <authorList>
            <person name="Perez M."/>
            <person name="Aroh O."/>
            <person name="Sun Y."/>
            <person name="Lan Y."/>
            <person name="Juniper S.K."/>
            <person name="Young C.R."/>
            <person name="Angers B."/>
            <person name="Qian P.Y."/>
        </authorList>
    </citation>
    <scope>NUCLEOTIDE SEQUENCE</scope>
    <source>
        <strain evidence="3">P08H-3</strain>
    </source>
</reference>
<sequence length="394" mass="43368">MTNPEIGKNTESNYFETNFGRSKCGQLPALIYYRGKLLPKLSSPSCPIRMVDGNKPEAVRRKTTASHRRKHRQSEELLNQQTAQDNSREGINNFISSEELSNSHSQNGDVSQILYHALRDHDNSLADHQPPFANDYTGSVLQKHNSTDDMSVSGSSNELGVQETGETPHAKITITSYGSGCSNLLDNNISRMYDDCVRLPVATENDASPGGLDLISAEDAAYESTYPGVDPAVDHAGTGERVVAAYAGTIHQEPFLPGPLGSRVIRESVRPLYKDLTQLSHLLPKTDAADGNVPREPGIMMRSLSVHTMPVNSSFNRPRASSLSEITRRVFLLVAVAMVFVLPKALFLQCASYLDEEVAAYVYVIIKLIQYSSFLAHHAVYVCMLKPLMRLLAS</sequence>
<gene>
    <name evidence="3" type="ORF">LSH36_1027g01054</name>
</gene>
<feature type="transmembrane region" description="Helical" evidence="2">
    <location>
        <begin position="360"/>
        <end position="384"/>
    </location>
</feature>
<evidence type="ECO:0000256" key="1">
    <source>
        <dbReference type="SAM" id="MobiDB-lite"/>
    </source>
</evidence>
<keyword evidence="2" id="KW-1133">Transmembrane helix</keyword>
<dbReference type="EMBL" id="JAODUP010001027">
    <property type="protein sequence ID" value="KAK2141875.1"/>
    <property type="molecule type" value="Genomic_DNA"/>
</dbReference>
<feature type="region of interest" description="Disordered" evidence="1">
    <location>
        <begin position="146"/>
        <end position="166"/>
    </location>
</feature>
<keyword evidence="2" id="KW-0812">Transmembrane</keyword>
<protein>
    <submittedName>
        <fullName evidence="3">Uncharacterized protein</fullName>
    </submittedName>
</protein>
<feature type="compositionally biased region" description="Polar residues" evidence="1">
    <location>
        <begin position="146"/>
        <end position="159"/>
    </location>
</feature>
<comment type="caution">
    <text evidence="3">The sequence shown here is derived from an EMBL/GenBank/DDBJ whole genome shotgun (WGS) entry which is preliminary data.</text>
</comment>
<feature type="region of interest" description="Disordered" evidence="1">
    <location>
        <begin position="52"/>
        <end position="87"/>
    </location>
</feature>
<feature type="compositionally biased region" description="Basic residues" evidence="1">
    <location>
        <begin position="61"/>
        <end position="72"/>
    </location>
</feature>
<evidence type="ECO:0000313" key="4">
    <source>
        <dbReference type="Proteomes" id="UP001208570"/>
    </source>
</evidence>
<evidence type="ECO:0000313" key="3">
    <source>
        <dbReference type="EMBL" id="KAK2141875.1"/>
    </source>
</evidence>
<dbReference type="AlphaFoldDB" id="A0AAD9IXH7"/>
<dbReference type="Proteomes" id="UP001208570">
    <property type="component" value="Unassembled WGS sequence"/>
</dbReference>
<evidence type="ECO:0000256" key="2">
    <source>
        <dbReference type="SAM" id="Phobius"/>
    </source>
</evidence>
<name>A0AAD9IXH7_9ANNE</name>
<organism evidence="3 4">
    <name type="scientific">Paralvinella palmiformis</name>
    <dbReference type="NCBI Taxonomy" id="53620"/>
    <lineage>
        <taxon>Eukaryota</taxon>
        <taxon>Metazoa</taxon>
        <taxon>Spiralia</taxon>
        <taxon>Lophotrochozoa</taxon>
        <taxon>Annelida</taxon>
        <taxon>Polychaeta</taxon>
        <taxon>Sedentaria</taxon>
        <taxon>Canalipalpata</taxon>
        <taxon>Terebellida</taxon>
        <taxon>Terebelliformia</taxon>
        <taxon>Alvinellidae</taxon>
        <taxon>Paralvinella</taxon>
    </lineage>
</organism>